<gene>
    <name evidence="1" type="ORF">Fuma_06487</name>
</gene>
<evidence type="ECO:0000313" key="1">
    <source>
        <dbReference type="EMBL" id="APZ96813.1"/>
    </source>
</evidence>
<proteinExistence type="predicted"/>
<dbReference type="Proteomes" id="UP000187735">
    <property type="component" value="Chromosome"/>
</dbReference>
<dbReference type="AlphaFoldDB" id="A0A1P8WRY5"/>
<dbReference type="Gene3D" id="3.40.1580.10">
    <property type="entry name" value="SMI1/KNR4-like"/>
    <property type="match status" value="1"/>
</dbReference>
<dbReference type="OrthoDB" id="286113at2"/>
<dbReference type="KEGG" id="fmr:Fuma_06487"/>
<dbReference type="RefSeq" id="WP_077027787.1">
    <property type="nucleotide sequence ID" value="NZ_CP017641.1"/>
</dbReference>
<sequence>MTSDALQQLEELLETSLPPEYLDRLNDYPASLLTARRAIDDSDAEGTVAQVEFLDDLKSVLEINLEARCETLVQPDGIEQVWPPQFLIVGETGSGDYYCIDAGREVEGVMQYDHQSVQFEVFADSIDEFIEMLEDTFCDAESF</sequence>
<dbReference type="STRING" id="1891926.Fuma_06487"/>
<dbReference type="Pfam" id="PF14568">
    <property type="entry name" value="SUKH_6"/>
    <property type="match status" value="1"/>
</dbReference>
<evidence type="ECO:0000313" key="2">
    <source>
        <dbReference type="Proteomes" id="UP000187735"/>
    </source>
</evidence>
<protein>
    <submittedName>
        <fullName evidence="1">SMI1 / KNR4 family protein</fullName>
    </submittedName>
</protein>
<organism evidence="1 2">
    <name type="scientific">Fuerstiella marisgermanici</name>
    <dbReference type="NCBI Taxonomy" id="1891926"/>
    <lineage>
        <taxon>Bacteria</taxon>
        <taxon>Pseudomonadati</taxon>
        <taxon>Planctomycetota</taxon>
        <taxon>Planctomycetia</taxon>
        <taxon>Planctomycetales</taxon>
        <taxon>Planctomycetaceae</taxon>
        <taxon>Fuerstiella</taxon>
    </lineage>
</organism>
<dbReference type="SUPFAM" id="SSF160631">
    <property type="entry name" value="SMI1/KNR4-like"/>
    <property type="match status" value="1"/>
</dbReference>
<dbReference type="EMBL" id="CP017641">
    <property type="protein sequence ID" value="APZ96813.1"/>
    <property type="molecule type" value="Genomic_DNA"/>
</dbReference>
<name>A0A1P8WRY5_9PLAN</name>
<dbReference type="InterPro" id="IPR037883">
    <property type="entry name" value="Knr4/Smi1-like_sf"/>
</dbReference>
<accession>A0A1P8WRY5</accession>
<keyword evidence="2" id="KW-1185">Reference proteome</keyword>
<reference evidence="1 2" key="1">
    <citation type="journal article" date="2016" name="Front. Microbiol.">
        <title>Fuerstia marisgermanicae gen. nov., sp. nov., an Unusual Member of the Phylum Planctomycetes from the German Wadden Sea.</title>
        <authorList>
            <person name="Kohn T."/>
            <person name="Heuer A."/>
            <person name="Jogler M."/>
            <person name="Vollmers J."/>
            <person name="Boedeker C."/>
            <person name="Bunk B."/>
            <person name="Rast P."/>
            <person name="Borchert D."/>
            <person name="Glockner I."/>
            <person name="Freese H.M."/>
            <person name="Klenk H.P."/>
            <person name="Overmann J."/>
            <person name="Kaster A.K."/>
            <person name="Rohde M."/>
            <person name="Wiegand S."/>
            <person name="Jogler C."/>
        </authorList>
    </citation>
    <scope>NUCLEOTIDE SEQUENCE [LARGE SCALE GENOMIC DNA]</scope>
    <source>
        <strain evidence="1 2">NH11</strain>
    </source>
</reference>